<evidence type="ECO:0000313" key="2">
    <source>
        <dbReference type="EMBL" id="KAK2160354.1"/>
    </source>
</evidence>
<keyword evidence="3" id="KW-1185">Reference proteome</keyword>
<gene>
    <name evidence="2" type="ORF">LSH36_135g03038</name>
</gene>
<accession>A0AAD9JVS3</accession>
<keyword evidence="1" id="KW-0812">Transmembrane</keyword>
<protein>
    <submittedName>
        <fullName evidence="2">Uncharacterized protein</fullName>
    </submittedName>
</protein>
<evidence type="ECO:0000256" key="1">
    <source>
        <dbReference type="SAM" id="Phobius"/>
    </source>
</evidence>
<keyword evidence="1" id="KW-0472">Membrane</keyword>
<dbReference type="Proteomes" id="UP001208570">
    <property type="component" value="Unassembled WGS sequence"/>
</dbReference>
<comment type="caution">
    <text evidence="2">The sequence shown here is derived from an EMBL/GenBank/DDBJ whole genome shotgun (WGS) entry which is preliminary data.</text>
</comment>
<organism evidence="2 3">
    <name type="scientific">Paralvinella palmiformis</name>
    <dbReference type="NCBI Taxonomy" id="53620"/>
    <lineage>
        <taxon>Eukaryota</taxon>
        <taxon>Metazoa</taxon>
        <taxon>Spiralia</taxon>
        <taxon>Lophotrochozoa</taxon>
        <taxon>Annelida</taxon>
        <taxon>Polychaeta</taxon>
        <taxon>Sedentaria</taxon>
        <taxon>Canalipalpata</taxon>
        <taxon>Terebellida</taxon>
        <taxon>Terebelliformia</taxon>
        <taxon>Alvinellidae</taxon>
        <taxon>Paralvinella</taxon>
    </lineage>
</organism>
<dbReference type="EMBL" id="JAODUP010000135">
    <property type="protein sequence ID" value="KAK2160354.1"/>
    <property type="molecule type" value="Genomic_DNA"/>
</dbReference>
<dbReference type="AlphaFoldDB" id="A0AAD9JVS3"/>
<sequence length="110" mass="12159">MHTVIATDTKPRQLANITTTETALVGNDPHPERDNSTKCGLLSTSHPTPCALLRPRHWTAPHAVVVAARRTKKDFFVAFLIIIITTNITYTMTYSTEGYNTIHKRGGALT</sequence>
<name>A0AAD9JVS3_9ANNE</name>
<reference evidence="2" key="1">
    <citation type="journal article" date="2023" name="Mol. Biol. Evol.">
        <title>Third-Generation Sequencing Reveals the Adaptive Role of the Epigenome in Three Deep-Sea Polychaetes.</title>
        <authorList>
            <person name="Perez M."/>
            <person name="Aroh O."/>
            <person name="Sun Y."/>
            <person name="Lan Y."/>
            <person name="Juniper S.K."/>
            <person name="Young C.R."/>
            <person name="Angers B."/>
            <person name="Qian P.Y."/>
        </authorList>
    </citation>
    <scope>NUCLEOTIDE SEQUENCE</scope>
    <source>
        <strain evidence="2">P08H-3</strain>
    </source>
</reference>
<keyword evidence="1" id="KW-1133">Transmembrane helix</keyword>
<proteinExistence type="predicted"/>
<evidence type="ECO:0000313" key="3">
    <source>
        <dbReference type="Proteomes" id="UP001208570"/>
    </source>
</evidence>
<feature type="transmembrane region" description="Helical" evidence="1">
    <location>
        <begin position="75"/>
        <end position="93"/>
    </location>
</feature>